<dbReference type="InterPro" id="IPR000060">
    <property type="entry name" value="BCCT_transptr"/>
</dbReference>
<evidence type="ECO:0000256" key="1">
    <source>
        <dbReference type="ARBA" id="ARBA00004651"/>
    </source>
</evidence>
<dbReference type="GO" id="GO:0005886">
    <property type="term" value="C:plasma membrane"/>
    <property type="evidence" value="ECO:0007669"/>
    <property type="project" value="UniProtKB-SubCell"/>
</dbReference>
<dbReference type="Pfam" id="PF02028">
    <property type="entry name" value="BCCT"/>
    <property type="match status" value="1"/>
</dbReference>
<dbReference type="EMBL" id="FOFD01000004">
    <property type="protein sequence ID" value="SER10819.1"/>
    <property type="molecule type" value="Genomic_DNA"/>
</dbReference>
<feature type="transmembrane region" description="Helical" evidence="8">
    <location>
        <begin position="411"/>
        <end position="434"/>
    </location>
</feature>
<dbReference type="PANTHER" id="PTHR30047:SF7">
    <property type="entry name" value="HIGH-AFFINITY CHOLINE TRANSPORT PROTEIN"/>
    <property type="match status" value="1"/>
</dbReference>
<feature type="transmembrane region" description="Helical" evidence="8">
    <location>
        <begin position="271"/>
        <end position="293"/>
    </location>
</feature>
<dbReference type="PANTHER" id="PTHR30047">
    <property type="entry name" value="HIGH-AFFINITY CHOLINE TRANSPORT PROTEIN-RELATED"/>
    <property type="match status" value="1"/>
</dbReference>
<comment type="subcellular location">
    <subcellularLocation>
        <location evidence="1">Cell membrane</location>
        <topology evidence="1">Multi-pass membrane protein</topology>
    </subcellularLocation>
</comment>
<evidence type="ECO:0000256" key="5">
    <source>
        <dbReference type="ARBA" id="ARBA00022989"/>
    </source>
</evidence>
<dbReference type="RefSeq" id="WP_090618516.1">
    <property type="nucleotide sequence ID" value="NZ_FOFD01000004.1"/>
</dbReference>
<evidence type="ECO:0000256" key="2">
    <source>
        <dbReference type="ARBA" id="ARBA00022448"/>
    </source>
</evidence>
<keyword evidence="2" id="KW-0813">Transport</keyword>
<evidence type="ECO:0000256" key="6">
    <source>
        <dbReference type="ARBA" id="ARBA00023136"/>
    </source>
</evidence>
<evidence type="ECO:0000256" key="8">
    <source>
        <dbReference type="SAM" id="Phobius"/>
    </source>
</evidence>
<accession>A0A1H9LHW5</accession>
<feature type="transmembrane region" description="Helical" evidence="8">
    <location>
        <begin position="486"/>
        <end position="506"/>
    </location>
</feature>
<feature type="transmembrane region" description="Helical" evidence="8">
    <location>
        <begin position="199"/>
        <end position="225"/>
    </location>
</feature>
<keyword evidence="4 8" id="KW-0812">Transmembrane</keyword>
<gene>
    <name evidence="9" type="ORF">SAMN04489841_2968</name>
</gene>
<feature type="transmembrane region" description="Helical" evidence="8">
    <location>
        <begin position="328"/>
        <end position="345"/>
    </location>
</feature>
<feature type="transmembrane region" description="Helical" evidence="8">
    <location>
        <begin position="237"/>
        <end position="259"/>
    </location>
</feature>
<feature type="region of interest" description="Disordered" evidence="7">
    <location>
        <begin position="528"/>
        <end position="548"/>
    </location>
</feature>
<evidence type="ECO:0000256" key="7">
    <source>
        <dbReference type="SAM" id="MobiDB-lite"/>
    </source>
</evidence>
<dbReference type="Proteomes" id="UP000199114">
    <property type="component" value="Unassembled WGS sequence"/>
</dbReference>
<evidence type="ECO:0000313" key="9">
    <source>
        <dbReference type="EMBL" id="SER10819.1"/>
    </source>
</evidence>
<organism evidence="9 10">
    <name type="scientific">Natrinema salaciae</name>
    <dbReference type="NCBI Taxonomy" id="1186196"/>
    <lineage>
        <taxon>Archaea</taxon>
        <taxon>Methanobacteriati</taxon>
        <taxon>Methanobacteriota</taxon>
        <taxon>Stenosarchaea group</taxon>
        <taxon>Halobacteria</taxon>
        <taxon>Halobacteriales</taxon>
        <taxon>Natrialbaceae</taxon>
        <taxon>Natrinema</taxon>
    </lineage>
</organism>
<evidence type="ECO:0000256" key="3">
    <source>
        <dbReference type="ARBA" id="ARBA00022475"/>
    </source>
</evidence>
<dbReference type="GO" id="GO:0022857">
    <property type="term" value="F:transmembrane transporter activity"/>
    <property type="evidence" value="ECO:0007669"/>
    <property type="project" value="InterPro"/>
</dbReference>
<feature type="transmembrane region" description="Helical" evidence="8">
    <location>
        <begin position="57"/>
        <end position="80"/>
    </location>
</feature>
<dbReference type="OrthoDB" id="141573at2157"/>
<feature type="transmembrane region" description="Helical" evidence="8">
    <location>
        <begin position="92"/>
        <end position="113"/>
    </location>
</feature>
<sequence length="548" mass="58709">MSDAEKGAVDTFLEEIDPIVFAFGALLTVGVIGTFFVNETLVTETIGTVYDWVVTYLNWALLVIVFLIVLFLLFLIVGPWGKIKMGDSDPEYSFLSYFAMLYSAGFAAGVVFWGPTEALFYYDNPSPLFGVEGGTSEAIPIAIQQTLFHWALPQLAVFTIMGLAIAYFAYNYEGVPLRVSSALTPILGKENLDGPAAKVVDILAVFATIGGVATSLGFIGSQFIAGLNYQWGIDLGNIGILLVVTTMTLLFTISMVLGVDRGIRRLSNFNMILFVVLMLATFILGPTLFLLLLGSQALGGMIADFTSMSLYTGTGTDGGTSWMNSWTVFYWAWALSWSPFAGLFIARISKGRTVREVAFTGIGATSAATIPWFTFVGGTALRYHHTETADFSTVIEPPIAPEISGFILFEAFPLGTVFMIAFMILVTTFFITSADSSTLAVSMMTTGGKASPSTINRVFWGVVLGMTAAILMIIGGSDGAGALQNAVIITGAPFAFVCFAAMLSLIKDFGSNHGRVLLQDETVLIGSSRKTEAESPSGPRGPVESDDD</sequence>
<feature type="transmembrane region" description="Helical" evidence="8">
    <location>
        <begin position="357"/>
        <end position="375"/>
    </location>
</feature>
<keyword evidence="5 8" id="KW-1133">Transmembrane helix</keyword>
<keyword evidence="6 8" id="KW-0472">Membrane</keyword>
<dbReference type="STRING" id="1186196.SAMN04489841_2968"/>
<feature type="transmembrane region" description="Helical" evidence="8">
    <location>
        <begin position="455"/>
        <end position="474"/>
    </location>
</feature>
<keyword evidence="3" id="KW-1003">Cell membrane</keyword>
<evidence type="ECO:0000313" key="10">
    <source>
        <dbReference type="Proteomes" id="UP000199114"/>
    </source>
</evidence>
<keyword evidence="10" id="KW-1185">Reference proteome</keyword>
<protein>
    <submittedName>
        <fullName evidence="9">Choline/carnitine/betaine transport</fullName>
    </submittedName>
</protein>
<dbReference type="AlphaFoldDB" id="A0A1H9LHW5"/>
<feature type="transmembrane region" description="Helical" evidence="8">
    <location>
        <begin position="150"/>
        <end position="170"/>
    </location>
</feature>
<feature type="transmembrane region" description="Helical" evidence="8">
    <location>
        <begin position="20"/>
        <end position="37"/>
    </location>
</feature>
<proteinExistence type="predicted"/>
<evidence type="ECO:0000256" key="4">
    <source>
        <dbReference type="ARBA" id="ARBA00022692"/>
    </source>
</evidence>
<reference evidence="10" key="1">
    <citation type="submission" date="2016-10" db="EMBL/GenBank/DDBJ databases">
        <authorList>
            <person name="Varghese N."/>
            <person name="Submissions S."/>
        </authorList>
    </citation>
    <scope>NUCLEOTIDE SEQUENCE [LARGE SCALE GENOMIC DNA]</scope>
    <source>
        <strain evidence="10">DSM 25055</strain>
    </source>
</reference>
<name>A0A1H9LHW5_9EURY</name>